<sequence>MNYNDMFILEELHGAYTHPPVKGAVLHEAGLSPRSGHPVHKLFEKAFSQKDKGNQVVDPKLEIDFDSDD</sequence>
<evidence type="ECO:0000313" key="1">
    <source>
        <dbReference type="EMBL" id="KAK5825389.1"/>
    </source>
</evidence>
<dbReference type="EMBL" id="JARKNE010000006">
    <property type="protein sequence ID" value="KAK5825389.1"/>
    <property type="molecule type" value="Genomic_DNA"/>
</dbReference>
<evidence type="ECO:0000313" key="2">
    <source>
        <dbReference type="Proteomes" id="UP001358586"/>
    </source>
</evidence>
<gene>
    <name evidence="1" type="ORF">PVK06_020217</name>
</gene>
<comment type="caution">
    <text evidence="1">The sequence shown here is derived from an EMBL/GenBank/DDBJ whole genome shotgun (WGS) entry which is preliminary data.</text>
</comment>
<accession>A0ABR0PM46</accession>
<keyword evidence="2" id="KW-1185">Reference proteome</keyword>
<reference evidence="1 2" key="1">
    <citation type="submission" date="2023-03" db="EMBL/GenBank/DDBJ databases">
        <title>WGS of Gossypium arboreum.</title>
        <authorList>
            <person name="Yu D."/>
        </authorList>
    </citation>
    <scope>NUCLEOTIDE SEQUENCE [LARGE SCALE GENOMIC DNA]</scope>
    <source>
        <tissue evidence="1">Leaf</tissue>
    </source>
</reference>
<organism evidence="1 2">
    <name type="scientific">Gossypium arboreum</name>
    <name type="common">Tree cotton</name>
    <name type="synonym">Gossypium nanking</name>
    <dbReference type="NCBI Taxonomy" id="29729"/>
    <lineage>
        <taxon>Eukaryota</taxon>
        <taxon>Viridiplantae</taxon>
        <taxon>Streptophyta</taxon>
        <taxon>Embryophyta</taxon>
        <taxon>Tracheophyta</taxon>
        <taxon>Spermatophyta</taxon>
        <taxon>Magnoliopsida</taxon>
        <taxon>eudicotyledons</taxon>
        <taxon>Gunneridae</taxon>
        <taxon>Pentapetalae</taxon>
        <taxon>rosids</taxon>
        <taxon>malvids</taxon>
        <taxon>Malvales</taxon>
        <taxon>Malvaceae</taxon>
        <taxon>Malvoideae</taxon>
        <taxon>Gossypium</taxon>
    </lineage>
</organism>
<name>A0ABR0PM46_GOSAR</name>
<dbReference type="Proteomes" id="UP001358586">
    <property type="component" value="Chromosome 6"/>
</dbReference>
<proteinExistence type="predicted"/>
<protein>
    <submittedName>
        <fullName evidence="1">Uncharacterized protein</fullName>
    </submittedName>
</protein>